<reference evidence="1" key="1">
    <citation type="submission" date="2021-06" db="EMBL/GenBank/DDBJ databases">
        <authorList>
            <person name="Criscuolo A."/>
        </authorList>
    </citation>
    <scope>NUCLEOTIDE SEQUENCE</scope>
    <source>
        <strain evidence="1">CIP111600</strain>
    </source>
</reference>
<dbReference type="EMBL" id="CAJVAS010000011">
    <property type="protein sequence ID" value="CAG7628391.1"/>
    <property type="molecule type" value="Genomic_DNA"/>
</dbReference>
<comment type="caution">
    <text evidence="1">The sequence shown here is derived from an EMBL/GenBank/DDBJ whole genome shotgun (WGS) entry which is preliminary data.</text>
</comment>
<dbReference type="AlphaFoldDB" id="A0A916NJ31"/>
<evidence type="ECO:0000313" key="2">
    <source>
        <dbReference type="Proteomes" id="UP000693672"/>
    </source>
</evidence>
<name>A0A916NJ31_9BACL</name>
<protein>
    <submittedName>
        <fullName evidence="1">Uncharacterized protein</fullName>
    </submittedName>
</protein>
<sequence>MEKLVKGTPISDAKQLGIRQIGRGGRERHEKGSTTVMRRGVTRSGFASVGAWTQRGEATANSGVNVPI</sequence>
<proteinExistence type="predicted"/>
<organism evidence="1 2">
    <name type="scientific">Paenibacillus solanacearum</name>
    <dbReference type="NCBI Taxonomy" id="2048548"/>
    <lineage>
        <taxon>Bacteria</taxon>
        <taxon>Bacillati</taxon>
        <taxon>Bacillota</taxon>
        <taxon>Bacilli</taxon>
        <taxon>Bacillales</taxon>
        <taxon>Paenibacillaceae</taxon>
        <taxon>Paenibacillus</taxon>
    </lineage>
</organism>
<accession>A0A916NJ31</accession>
<evidence type="ECO:0000313" key="1">
    <source>
        <dbReference type="EMBL" id="CAG7628391.1"/>
    </source>
</evidence>
<gene>
    <name evidence="1" type="ORF">PAESOLCIP111_03014</name>
</gene>
<keyword evidence="2" id="KW-1185">Reference proteome</keyword>
<dbReference type="Proteomes" id="UP000693672">
    <property type="component" value="Unassembled WGS sequence"/>
</dbReference>